<dbReference type="Proteomes" id="UP001594351">
    <property type="component" value="Unassembled WGS sequence"/>
</dbReference>
<reference evidence="1 2" key="1">
    <citation type="submission" date="2024-09" db="EMBL/GenBank/DDBJ databases">
        <title>Laminarin stimulates single cell rates of sulfate reduction while oxygen inhibits transcriptomic activity in coastal marine sediment.</title>
        <authorList>
            <person name="Lindsay M."/>
            <person name="Orcutt B."/>
            <person name="Emerson D."/>
            <person name="Stepanauskas R."/>
            <person name="D'Angelo T."/>
        </authorList>
    </citation>
    <scope>NUCLEOTIDE SEQUENCE [LARGE SCALE GENOMIC DNA]</scope>
    <source>
        <strain evidence="1">SAG AM-311-K15</strain>
    </source>
</reference>
<dbReference type="Pfam" id="PF13366">
    <property type="entry name" value="PDDEXK_3"/>
    <property type="match status" value="1"/>
</dbReference>
<comment type="caution">
    <text evidence="1">The sequence shown here is derived from an EMBL/GenBank/DDBJ whole genome shotgun (WGS) entry which is preliminary data.</text>
</comment>
<dbReference type="InterPro" id="IPR026350">
    <property type="entry name" value="GxxExxY"/>
</dbReference>
<name>A0ABV6YX27_UNCC1</name>
<sequence>MIRAHEVQLVNYLEATKKPVGLMIHFGKTRLK</sequence>
<evidence type="ECO:0000313" key="2">
    <source>
        <dbReference type="Proteomes" id="UP001594351"/>
    </source>
</evidence>
<accession>A0ABV6YX27</accession>
<keyword evidence="2" id="KW-1185">Reference proteome</keyword>
<protein>
    <submittedName>
        <fullName evidence="1">GxxExxY protein</fullName>
    </submittedName>
</protein>
<dbReference type="EMBL" id="JBHPBY010000121">
    <property type="protein sequence ID" value="MFC1850742.1"/>
    <property type="molecule type" value="Genomic_DNA"/>
</dbReference>
<evidence type="ECO:0000313" key="1">
    <source>
        <dbReference type="EMBL" id="MFC1850742.1"/>
    </source>
</evidence>
<proteinExistence type="predicted"/>
<organism evidence="1 2">
    <name type="scientific">candidate division CSSED10-310 bacterium</name>
    <dbReference type="NCBI Taxonomy" id="2855610"/>
    <lineage>
        <taxon>Bacteria</taxon>
        <taxon>Bacteria division CSSED10-310</taxon>
    </lineage>
</organism>
<gene>
    <name evidence="1" type="ORF">ACFL27_11165</name>
</gene>